<dbReference type="Proteomes" id="UP000441102">
    <property type="component" value="Unassembled WGS sequence"/>
</dbReference>
<accession>A0A6I0DSE4</accession>
<gene>
    <name evidence="2" type="ORF">F9L06_03700</name>
</gene>
<protein>
    <submittedName>
        <fullName evidence="2">Helix-turn-helix domain-containing protein</fullName>
    </submittedName>
</protein>
<organism evidence="2 3">
    <name type="scientific">Brucella anthropi</name>
    <name type="common">Ochrobactrum anthropi</name>
    <dbReference type="NCBI Taxonomy" id="529"/>
    <lineage>
        <taxon>Bacteria</taxon>
        <taxon>Pseudomonadati</taxon>
        <taxon>Pseudomonadota</taxon>
        <taxon>Alphaproteobacteria</taxon>
        <taxon>Hyphomicrobiales</taxon>
        <taxon>Brucellaceae</taxon>
        <taxon>Brucella/Ochrobactrum group</taxon>
        <taxon>Brucella</taxon>
    </lineage>
</organism>
<evidence type="ECO:0000259" key="1">
    <source>
        <dbReference type="PROSITE" id="PS50943"/>
    </source>
</evidence>
<feature type="domain" description="HTH cro/C1-type" evidence="1">
    <location>
        <begin position="16"/>
        <end position="71"/>
    </location>
</feature>
<evidence type="ECO:0000313" key="2">
    <source>
        <dbReference type="EMBL" id="KAB2803272.1"/>
    </source>
</evidence>
<name>A0A6I0DSE4_BRUAN</name>
<dbReference type="CDD" id="cd00093">
    <property type="entry name" value="HTH_XRE"/>
    <property type="match status" value="1"/>
</dbReference>
<dbReference type="InterPro" id="IPR010982">
    <property type="entry name" value="Lambda_DNA-bd_dom_sf"/>
</dbReference>
<dbReference type="GO" id="GO:0003677">
    <property type="term" value="F:DNA binding"/>
    <property type="evidence" value="ECO:0007669"/>
    <property type="project" value="InterPro"/>
</dbReference>
<dbReference type="Pfam" id="PF01381">
    <property type="entry name" value="HTH_3"/>
    <property type="match status" value="1"/>
</dbReference>
<dbReference type="SMART" id="SM00530">
    <property type="entry name" value="HTH_XRE"/>
    <property type="match status" value="1"/>
</dbReference>
<sequence>MARPEAEPKTPLAARLREIRKRLGYPEREAFCRLIGISKSTIAFYERGERTPDASVLDSYRARFGVNLNWLISGDGEMFEQSAPHLATDHIRPATGLIDAALLENLVTLTKEVHDQFGIKLPGTKATAEAAELYNELSARVADLKDRDEIDANLPLLRYQLKKRLEEAAAAPGTGKRQA</sequence>
<dbReference type="Gene3D" id="1.10.260.40">
    <property type="entry name" value="lambda repressor-like DNA-binding domains"/>
    <property type="match status" value="1"/>
</dbReference>
<dbReference type="PROSITE" id="PS50943">
    <property type="entry name" value="HTH_CROC1"/>
    <property type="match status" value="1"/>
</dbReference>
<dbReference type="SUPFAM" id="SSF47413">
    <property type="entry name" value="lambda repressor-like DNA-binding domains"/>
    <property type="match status" value="1"/>
</dbReference>
<dbReference type="EMBL" id="WBWX01000001">
    <property type="protein sequence ID" value="KAB2803272.1"/>
    <property type="molecule type" value="Genomic_DNA"/>
</dbReference>
<reference evidence="2 3" key="1">
    <citation type="submission" date="2019-09" db="EMBL/GenBank/DDBJ databases">
        <title>Taxonomic organization of the family Brucellaceae based on a phylogenomic approach.</title>
        <authorList>
            <person name="Leclercq S."/>
            <person name="Cloeckaert A."/>
            <person name="Zygmunt M.S."/>
        </authorList>
    </citation>
    <scope>NUCLEOTIDE SEQUENCE [LARGE SCALE GENOMIC DNA]</scope>
    <source>
        <strain evidence="2 3">CCUG 34461</strain>
    </source>
</reference>
<comment type="caution">
    <text evidence="2">The sequence shown here is derived from an EMBL/GenBank/DDBJ whole genome shotgun (WGS) entry which is preliminary data.</text>
</comment>
<dbReference type="InterPro" id="IPR001387">
    <property type="entry name" value="Cro/C1-type_HTH"/>
</dbReference>
<evidence type="ECO:0000313" key="3">
    <source>
        <dbReference type="Proteomes" id="UP000441102"/>
    </source>
</evidence>
<dbReference type="AlphaFoldDB" id="A0A6I0DSE4"/>
<proteinExistence type="predicted"/>